<dbReference type="OMA" id="GNAWDCA"/>
<accession>F6S2B0</accession>
<sequence>FVMEGSNIEVVLITGASSGIGEGLAYAFASKGASLSLCGRNVENLKKVAEKCVSEGAAKVVEIAADVTKVDDMERMVDETVAQLGQIDVLINNAGWAGYGGIETATIVGFDKVFDVNLKAPYYLIQRCLPHLKKTHGCVINVSSCAPKLTLPRTMHYNMTKVGLDHLTKIAALELGQYGIRVNSVRPGLILTPILEKNFTSDQIIVLTEEYMKKTPLEEKLVTVQEVADVVLFLASSGARSITGTCLLIDRGRCLIVPF</sequence>
<dbReference type="PANTHER" id="PTHR43975">
    <property type="entry name" value="ZGC:101858"/>
    <property type="match status" value="1"/>
</dbReference>
<dbReference type="Pfam" id="PF13561">
    <property type="entry name" value="adh_short_C2"/>
    <property type="match status" value="1"/>
</dbReference>
<evidence type="ECO:0000313" key="3">
    <source>
        <dbReference type="Proteomes" id="UP000008144"/>
    </source>
</evidence>
<dbReference type="SUPFAM" id="SSF51735">
    <property type="entry name" value="NAD(P)-binding Rossmann-fold domains"/>
    <property type="match status" value="1"/>
</dbReference>
<evidence type="ECO:0000313" key="2">
    <source>
        <dbReference type="Ensembl" id="ENSCINP00000020875.3"/>
    </source>
</evidence>
<keyword evidence="1" id="KW-0560">Oxidoreductase</keyword>
<dbReference type="InParanoid" id="F6S2B0"/>
<dbReference type="GO" id="GO:0016491">
    <property type="term" value="F:oxidoreductase activity"/>
    <property type="evidence" value="ECO:0007669"/>
    <property type="project" value="UniProtKB-KW"/>
</dbReference>
<proteinExistence type="predicted"/>
<dbReference type="FunFam" id="3.40.50.720:FF:000084">
    <property type="entry name" value="Short-chain dehydrogenase reductase"/>
    <property type="match status" value="1"/>
</dbReference>
<dbReference type="InterPro" id="IPR020904">
    <property type="entry name" value="Sc_DH/Rdtase_CS"/>
</dbReference>
<dbReference type="GeneTree" id="ENSGT00940000164675"/>
<dbReference type="AlphaFoldDB" id="F6S2B0"/>
<dbReference type="PRINTS" id="PR00080">
    <property type="entry name" value="SDRFAMILY"/>
</dbReference>
<dbReference type="InterPro" id="IPR036291">
    <property type="entry name" value="NAD(P)-bd_dom_sf"/>
</dbReference>
<dbReference type="HOGENOM" id="CLU_010194_1_0_1"/>
<organism evidence="2 3">
    <name type="scientific">Ciona intestinalis</name>
    <name type="common">Transparent sea squirt</name>
    <name type="synonym">Ascidia intestinalis</name>
    <dbReference type="NCBI Taxonomy" id="7719"/>
    <lineage>
        <taxon>Eukaryota</taxon>
        <taxon>Metazoa</taxon>
        <taxon>Chordata</taxon>
        <taxon>Tunicata</taxon>
        <taxon>Ascidiacea</taxon>
        <taxon>Phlebobranchia</taxon>
        <taxon>Cionidae</taxon>
        <taxon>Ciona</taxon>
    </lineage>
</organism>
<dbReference type="Ensembl" id="ENSCINT00000020875.3">
    <property type="protein sequence ID" value="ENSCINP00000020875.3"/>
    <property type="gene ID" value="ENSCING00000016484.2"/>
</dbReference>
<protein>
    <submittedName>
        <fullName evidence="2">Uncharacterized protein</fullName>
    </submittedName>
</protein>
<keyword evidence="3" id="KW-1185">Reference proteome</keyword>
<dbReference type="Proteomes" id="UP000008144">
    <property type="component" value="Chromosome 11"/>
</dbReference>
<dbReference type="Gene3D" id="3.40.50.720">
    <property type="entry name" value="NAD(P)-binding Rossmann-like Domain"/>
    <property type="match status" value="1"/>
</dbReference>
<reference evidence="2" key="4">
    <citation type="submission" date="2025-09" db="UniProtKB">
        <authorList>
            <consortium name="Ensembl"/>
        </authorList>
    </citation>
    <scope>IDENTIFICATION</scope>
</reference>
<dbReference type="PROSITE" id="PS00061">
    <property type="entry name" value="ADH_SHORT"/>
    <property type="match status" value="1"/>
</dbReference>
<reference evidence="2" key="3">
    <citation type="submission" date="2025-08" db="UniProtKB">
        <authorList>
            <consortium name="Ensembl"/>
        </authorList>
    </citation>
    <scope>IDENTIFICATION</scope>
</reference>
<dbReference type="PANTHER" id="PTHR43975:SF2">
    <property type="entry name" value="EG:BACR7A4.14 PROTEIN-RELATED"/>
    <property type="match status" value="1"/>
</dbReference>
<evidence type="ECO:0000256" key="1">
    <source>
        <dbReference type="ARBA" id="ARBA00023002"/>
    </source>
</evidence>
<dbReference type="EMBL" id="EAAA01000686">
    <property type="status" value="NOT_ANNOTATED_CDS"/>
    <property type="molecule type" value="Genomic_DNA"/>
</dbReference>
<dbReference type="InterPro" id="IPR002347">
    <property type="entry name" value="SDR_fam"/>
</dbReference>
<reference evidence="3" key="1">
    <citation type="journal article" date="2002" name="Science">
        <title>The draft genome of Ciona intestinalis: insights into chordate and vertebrate origins.</title>
        <authorList>
            <person name="Dehal P."/>
            <person name="Satou Y."/>
            <person name="Campbell R.K."/>
            <person name="Chapman J."/>
            <person name="Degnan B."/>
            <person name="De Tomaso A."/>
            <person name="Davidson B."/>
            <person name="Di Gregorio A."/>
            <person name="Gelpke M."/>
            <person name="Goodstein D.M."/>
            <person name="Harafuji N."/>
            <person name="Hastings K.E."/>
            <person name="Ho I."/>
            <person name="Hotta K."/>
            <person name="Huang W."/>
            <person name="Kawashima T."/>
            <person name="Lemaire P."/>
            <person name="Martinez D."/>
            <person name="Meinertzhagen I.A."/>
            <person name="Necula S."/>
            <person name="Nonaka M."/>
            <person name="Putnam N."/>
            <person name="Rash S."/>
            <person name="Saiga H."/>
            <person name="Satake M."/>
            <person name="Terry A."/>
            <person name="Yamada L."/>
            <person name="Wang H.G."/>
            <person name="Awazu S."/>
            <person name="Azumi K."/>
            <person name="Boore J."/>
            <person name="Branno M."/>
            <person name="Chin-Bow S."/>
            <person name="DeSantis R."/>
            <person name="Doyle S."/>
            <person name="Francino P."/>
            <person name="Keys D.N."/>
            <person name="Haga S."/>
            <person name="Hayashi H."/>
            <person name="Hino K."/>
            <person name="Imai K.S."/>
            <person name="Inaba K."/>
            <person name="Kano S."/>
            <person name="Kobayashi K."/>
            <person name="Kobayashi M."/>
            <person name="Lee B.I."/>
            <person name="Makabe K.W."/>
            <person name="Manohar C."/>
            <person name="Matassi G."/>
            <person name="Medina M."/>
            <person name="Mochizuki Y."/>
            <person name="Mount S."/>
            <person name="Morishita T."/>
            <person name="Miura S."/>
            <person name="Nakayama A."/>
            <person name="Nishizaka S."/>
            <person name="Nomoto H."/>
            <person name="Ohta F."/>
            <person name="Oishi K."/>
            <person name="Rigoutsos I."/>
            <person name="Sano M."/>
            <person name="Sasaki A."/>
            <person name="Sasakura Y."/>
            <person name="Shoguchi E."/>
            <person name="Shin-i T."/>
            <person name="Spagnuolo A."/>
            <person name="Stainier D."/>
            <person name="Suzuki M.M."/>
            <person name="Tassy O."/>
            <person name="Takatori N."/>
            <person name="Tokuoka M."/>
            <person name="Yagi K."/>
            <person name="Yoshizaki F."/>
            <person name="Wada S."/>
            <person name="Zhang C."/>
            <person name="Hyatt P.D."/>
            <person name="Larimer F."/>
            <person name="Detter C."/>
            <person name="Doggett N."/>
            <person name="Glavina T."/>
            <person name="Hawkins T."/>
            <person name="Richardson P."/>
            <person name="Lucas S."/>
            <person name="Kohara Y."/>
            <person name="Levine M."/>
            <person name="Satoh N."/>
            <person name="Rokhsar D.S."/>
        </authorList>
    </citation>
    <scope>NUCLEOTIDE SEQUENCE [LARGE SCALE GENOMIC DNA]</scope>
</reference>
<dbReference type="PRINTS" id="PR00081">
    <property type="entry name" value="GDHRDH"/>
</dbReference>
<name>F6S2B0_CIOIN</name>
<reference evidence="2" key="2">
    <citation type="journal article" date="2008" name="Genome Biol.">
        <title>Improved genome assembly and evidence-based global gene model set for the chordate Ciona intestinalis: new insight into intron and operon populations.</title>
        <authorList>
            <person name="Satou Y."/>
            <person name="Mineta K."/>
            <person name="Ogasawara M."/>
            <person name="Sasakura Y."/>
            <person name="Shoguchi E."/>
            <person name="Ueno K."/>
            <person name="Yamada L."/>
            <person name="Matsumoto J."/>
            <person name="Wasserscheid J."/>
            <person name="Dewar K."/>
            <person name="Wiley G.B."/>
            <person name="Macmil S.L."/>
            <person name="Roe B.A."/>
            <person name="Zeller R.W."/>
            <person name="Hastings K.E."/>
            <person name="Lemaire P."/>
            <person name="Lindquist E."/>
            <person name="Endo T."/>
            <person name="Hotta K."/>
            <person name="Inaba K."/>
        </authorList>
    </citation>
    <scope>NUCLEOTIDE SEQUENCE [LARGE SCALE GENOMIC DNA]</scope>
    <source>
        <strain evidence="2">wild type</strain>
    </source>
</reference>